<dbReference type="EMBL" id="JBEAFC010000005">
    <property type="protein sequence ID" value="KAL1556060.1"/>
    <property type="molecule type" value="Genomic_DNA"/>
</dbReference>
<accession>A0ABD1HI04</accession>
<evidence type="ECO:0000313" key="11">
    <source>
        <dbReference type="Proteomes" id="UP001567538"/>
    </source>
</evidence>
<dbReference type="GO" id="GO:0016712">
    <property type="term" value="F:oxidoreductase activity, acting on paired donors, with incorporation or reduction of molecular oxygen, reduced flavin or flavoprotein as one donor, and incorporation of one atom of oxygen"/>
    <property type="evidence" value="ECO:0007669"/>
    <property type="project" value="UniProtKB-ARBA"/>
</dbReference>
<keyword evidence="6 7" id="KW-0408">Iron</keyword>
<keyword evidence="7 8" id="KW-0349">Heme</keyword>
<dbReference type="PROSITE" id="PS00086">
    <property type="entry name" value="CYTOCHROME_P450"/>
    <property type="match status" value="1"/>
</dbReference>
<organism evidence="10 11">
    <name type="scientific">Salvia divinorum</name>
    <name type="common">Maria pastora</name>
    <name type="synonym">Diviner's sage</name>
    <dbReference type="NCBI Taxonomy" id="28513"/>
    <lineage>
        <taxon>Eukaryota</taxon>
        <taxon>Viridiplantae</taxon>
        <taxon>Streptophyta</taxon>
        <taxon>Embryophyta</taxon>
        <taxon>Tracheophyta</taxon>
        <taxon>Spermatophyta</taxon>
        <taxon>Magnoliopsida</taxon>
        <taxon>eudicotyledons</taxon>
        <taxon>Gunneridae</taxon>
        <taxon>Pentapetalae</taxon>
        <taxon>asterids</taxon>
        <taxon>lamiids</taxon>
        <taxon>Lamiales</taxon>
        <taxon>Lamiaceae</taxon>
        <taxon>Nepetoideae</taxon>
        <taxon>Mentheae</taxon>
        <taxon>Salviinae</taxon>
        <taxon>Salvia</taxon>
        <taxon>Salvia subgen. Calosphace</taxon>
    </lineage>
</organism>
<feature type="binding site" description="axial binding residue" evidence="7">
    <location>
        <position position="428"/>
    </location>
    <ligand>
        <name>heme</name>
        <dbReference type="ChEBI" id="CHEBI:30413"/>
    </ligand>
    <ligandPart>
        <name>Fe</name>
        <dbReference type="ChEBI" id="CHEBI:18248"/>
    </ligandPart>
</feature>
<dbReference type="AlphaFoldDB" id="A0ABD1HI04"/>
<evidence type="ECO:0000256" key="3">
    <source>
        <dbReference type="ARBA" id="ARBA00010617"/>
    </source>
</evidence>
<dbReference type="CDD" id="cd11064">
    <property type="entry name" value="CYP86A"/>
    <property type="match status" value="1"/>
</dbReference>
<sequence>MAIIEITLLSLSIILLLFLRSAHRRRPTSLPTNWPVVGMLPGLLPNSHRIQDYITELTAESGGTFDWKGPIFSNMDMLMTSDPANIHHIFSRNFSNYPKGPEFNKIFQILGDGIFNADFAAWELHRRTTHSFFTHPDFSSKLEKTVWDKVENELLPVLDHSMDVDLQDIFQRLSFDTICKLVLEYDPCSLSVEMPRIPCEKAFNDMIDALLYRHLLPECVWRLQKWMGVGREKKLQEASRAFDEFINPCVERSKDETNGFSMLASFRREFQTASTKFLRDTALNLMLAGRDTTGATLTWLFWLIATNPSSEEKIRREIAGEDWRRRFGVEESRRLVYLHGALCETLRLYPPVALEHKAPARPDDLPCGKRIKGNARVIVSFYSVGRMESVWGWDCLEFKPERWISASGRIKHEASYKFPAFNAGPRTCLGKEMAFAQMKMVAAAVLHRYRIEVVEGHVVAPRDSIILQMKDGLRVSLSKISN</sequence>
<comment type="caution">
    <text evidence="10">The sequence shown here is derived from an EMBL/GenBank/DDBJ whole genome shotgun (WGS) entry which is preliminary data.</text>
</comment>
<dbReference type="Proteomes" id="UP001567538">
    <property type="component" value="Unassembled WGS sequence"/>
</dbReference>
<dbReference type="InterPro" id="IPR017972">
    <property type="entry name" value="Cyt_P450_CS"/>
</dbReference>
<dbReference type="SUPFAM" id="SSF48264">
    <property type="entry name" value="Cytochrome P450"/>
    <property type="match status" value="1"/>
</dbReference>
<dbReference type="GO" id="GO:0046872">
    <property type="term" value="F:metal ion binding"/>
    <property type="evidence" value="ECO:0007669"/>
    <property type="project" value="UniProtKB-KW"/>
</dbReference>
<comment type="subcellular location">
    <subcellularLocation>
        <location evidence="2">Membrane</location>
        <topology evidence="2">Single-pass membrane protein</topology>
    </subcellularLocation>
</comment>
<evidence type="ECO:0000256" key="9">
    <source>
        <dbReference type="SAM" id="SignalP"/>
    </source>
</evidence>
<evidence type="ECO:0000313" key="10">
    <source>
        <dbReference type="EMBL" id="KAL1556060.1"/>
    </source>
</evidence>
<evidence type="ECO:0000256" key="7">
    <source>
        <dbReference type="PIRSR" id="PIRSR602401-1"/>
    </source>
</evidence>
<dbReference type="PRINTS" id="PR00463">
    <property type="entry name" value="EP450I"/>
</dbReference>
<dbReference type="Gene3D" id="1.10.630.10">
    <property type="entry name" value="Cytochrome P450"/>
    <property type="match status" value="1"/>
</dbReference>
<proteinExistence type="inferred from homology"/>
<name>A0ABD1HI04_SALDI</name>
<keyword evidence="8" id="KW-0503">Monooxygenase</keyword>
<dbReference type="Pfam" id="PF00067">
    <property type="entry name" value="p450"/>
    <property type="match status" value="1"/>
</dbReference>
<dbReference type="PRINTS" id="PR00385">
    <property type="entry name" value="P450"/>
</dbReference>
<keyword evidence="9" id="KW-0732">Signal</keyword>
<dbReference type="PANTHER" id="PTHR24296">
    <property type="entry name" value="CYTOCHROME P450"/>
    <property type="match status" value="1"/>
</dbReference>
<dbReference type="InterPro" id="IPR002401">
    <property type="entry name" value="Cyt_P450_E_grp-I"/>
</dbReference>
<keyword evidence="11" id="KW-1185">Reference proteome</keyword>
<keyword evidence="4 7" id="KW-0479">Metal-binding</keyword>
<evidence type="ECO:0000256" key="5">
    <source>
        <dbReference type="ARBA" id="ARBA00023002"/>
    </source>
</evidence>
<dbReference type="GO" id="GO:0016020">
    <property type="term" value="C:membrane"/>
    <property type="evidence" value="ECO:0007669"/>
    <property type="project" value="UniProtKB-SubCell"/>
</dbReference>
<feature type="signal peptide" evidence="9">
    <location>
        <begin position="1"/>
        <end position="24"/>
    </location>
</feature>
<dbReference type="GO" id="GO:0016114">
    <property type="term" value="P:terpenoid biosynthetic process"/>
    <property type="evidence" value="ECO:0007669"/>
    <property type="project" value="UniProtKB-ARBA"/>
</dbReference>
<evidence type="ECO:0000256" key="2">
    <source>
        <dbReference type="ARBA" id="ARBA00004167"/>
    </source>
</evidence>
<gene>
    <name evidence="10" type="ORF">AAHA92_11727</name>
</gene>
<evidence type="ECO:0000256" key="8">
    <source>
        <dbReference type="RuleBase" id="RU000461"/>
    </source>
</evidence>
<dbReference type="InterPro" id="IPR036396">
    <property type="entry name" value="Cyt_P450_sf"/>
</dbReference>
<dbReference type="InterPro" id="IPR001128">
    <property type="entry name" value="Cyt_P450"/>
</dbReference>
<comment type="cofactor">
    <cofactor evidence="1 7">
        <name>heme</name>
        <dbReference type="ChEBI" id="CHEBI:30413"/>
    </cofactor>
</comment>
<keyword evidence="5 8" id="KW-0560">Oxidoreductase</keyword>
<evidence type="ECO:0000256" key="4">
    <source>
        <dbReference type="ARBA" id="ARBA00022723"/>
    </source>
</evidence>
<comment type="similarity">
    <text evidence="3 8">Belongs to the cytochrome P450 family.</text>
</comment>
<protein>
    <submittedName>
        <fullName evidence="10">Alkane hydroxylase MAH1-like</fullName>
    </submittedName>
</protein>
<feature type="chain" id="PRO_5044830735" evidence="9">
    <location>
        <begin position="25"/>
        <end position="482"/>
    </location>
</feature>
<evidence type="ECO:0000256" key="1">
    <source>
        <dbReference type="ARBA" id="ARBA00001971"/>
    </source>
</evidence>
<evidence type="ECO:0000256" key="6">
    <source>
        <dbReference type="ARBA" id="ARBA00023004"/>
    </source>
</evidence>
<reference evidence="10 11" key="1">
    <citation type="submission" date="2024-06" db="EMBL/GenBank/DDBJ databases">
        <title>A chromosome level genome sequence of Diviner's sage (Salvia divinorum).</title>
        <authorList>
            <person name="Ford S.A."/>
            <person name="Ro D.-K."/>
            <person name="Ness R.W."/>
            <person name="Phillips M.A."/>
        </authorList>
    </citation>
    <scope>NUCLEOTIDE SEQUENCE [LARGE SCALE GENOMIC DNA]</scope>
    <source>
        <strain evidence="10">SAF-2024a</strain>
        <tissue evidence="10">Leaf</tissue>
    </source>
</reference>